<dbReference type="PROSITE" id="PS00463">
    <property type="entry name" value="ZN2_CY6_FUNGAL_1"/>
    <property type="match status" value="1"/>
</dbReference>
<dbReference type="PROSITE" id="PS50048">
    <property type="entry name" value="ZN2_CY6_FUNGAL_2"/>
    <property type="match status" value="1"/>
</dbReference>
<sequence>MVGVPRSSGCQLCRQRRVKCDEARPECGNCRKYGTGCPGYERAIKFVSGKHTIRSKGSRPLQTRHQTSTGAASSGTSPSTTSTLSAAATTPESIGGGGSTSGAAAAVVSASLVASLQPSRALFIGTLMDMTQTRLASKDVSTFLGFFGRLKFDEFGTAAALDGAICSLSLHLMGKELADDSLVARSRTVYGWSLGALQATLRHPTKWKTSETFCSAVLLCFFEVCL</sequence>
<keyword evidence="1" id="KW-0539">Nucleus</keyword>
<dbReference type="GO" id="GO:0000981">
    <property type="term" value="F:DNA-binding transcription factor activity, RNA polymerase II-specific"/>
    <property type="evidence" value="ECO:0007669"/>
    <property type="project" value="InterPro"/>
</dbReference>
<dbReference type="EMBL" id="MTYI01000023">
    <property type="protein sequence ID" value="PNP57920.1"/>
    <property type="molecule type" value="Genomic_DNA"/>
</dbReference>
<dbReference type="OrthoDB" id="3525185at2759"/>
<dbReference type="InterPro" id="IPR001138">
    <property type="entry name" value="Zn2Cys6_DnaBD"/>
</dbReference>
<evidence type="ECO:0000259" key="3">
    <source>
        <dbReference type="PROSITE" id="PS50048"/>
    </source>
</evidence>
<dbReference type="Gene3D" id="4.10.240.10">
    <property type="entry name" value="Zn(2)-C6 fungal-type DNA-binding domain"/>
    <property type="match status" value="1"/>
</dbReference>
<dbReference type="CDD" id="cd00067">
    <property type="entry name" value="GAL4"/>
    <property type="match status" value="1"/>
</dbReference>
<feature type="domain" description="Zn(2)-C6 fungal-type" evidence="3">
    <location>
        <begin position="9"/>
        <end position="37"/>
    </location>
</feature>
<dbReference type="SUPFAM" id="SSF57701">
    <property type="entry name" value="Zn2/Cys6 DNA-binding domain"/>
    <property type="match status" value="1"/>
</dbReference>
<evidence type="ECO:0000313" key="5">
    <source>
        <dbReference type="Proteomes" id="UP000236290"/>
    </source>
</evidence>
<dbReference type="GO" id="GO:0008270">
    <property type="term" value="F:zinc ion binding"/>
    <property type="evidence" value="ECO:0007669"/>
    <property type="project" value="InterPro"/>
</dbReference>
<organism evidence="4 5">
    <name type="scientific">Trichoderma harzianum</name>
    <name type="common">Hypocrea lixii</name>
    <dbReference type="NCBI Taxonomy" id="5544"/>
    <lineage>
        <taxon>Eukaryota</taxon>
        <taxon>Fungi</taxon>
        <taxon>Dikarya</taxon>
        <taxon>Ascomycota</taxon>
        <taxon>Pezizomycotina</taxon>
        <taxon>Sordariomycetes</taxon>
        <taxon>Hypocreomycetidae</taxon>
        <taxon>Hypocreales</taxon>
        <taxon>Hypocreaceae</taxon>
        <taxon>Trichoderma</taxon>
    </lineage>
</organism>
<dbReference type="Proteomes" id="UP000236290">
    <property type="component" value="Unassembled WGS sequence"/>
</dbReference>
<dbReference type="PANTHER" id="PTHR38111">
    <property type="entry name" value="ZN(2)-C6 FUNGAL-TYPE DOMAIN-CONTAINING PROTEIN-RELATED"/>
    <property type="match status" value="1"/>
</dbReference>
<feature type="compositionally biased region" description="Low complexity" evidence="2">
    <location>
        <begin position="67"/>
        <end position="93"/>
    </location>
</feature>
<dbReference type="InterPro" id="IPR053178">
    <property type="entry name" value="Osmoadaptation_assoc"/>
</dbReference>
<accession>A0A2K0UJF6</accession>
<dbReference type="Pfam" id="PF00172">
    <property type="entry name" value="Zn_clus"/>
    <property type="match status" value="1"/>
</dbReference>
<proteinExistence type="predicted"/>
<dbReference type="AlphaFoldDB" id="A0A2K0UJF6"/>
<evidence type="ECO:0000256" key="2">
    <source>
        <dbReference type="SAM" id="MobiDB-lite"/>
    </source>
</evidence>
<protein>
    <recommendedName>
        <fullName evidence="3">Zn(2)-C6 fungal-type domain-containing protein</fullName>
    </recommendedName>
</protein>
<dbReference type="InterPro" id="IPR036864">
    <property type="entry name" value="Zn2-C6_fun-type_DNA-bd_sf"/>
</dbReference>
<comment type="caution">
    <text evidence="4">The sequence shown here is derived from an EMBL/GenBank/DDBJ whole genome shotgun (WGS) entry which is preliminary data.</text>
</comment>
<gene>
    <name evidence="4" type="ORF">THARTR1_02078</name>
</gene>
<dbReference type="SMART" id="SM00066">
    <property type="entry name" value="GAL4"/>
    <property type="match status" value="1"/>
</dbReference>
<evidence type="ECO:0000256" key="1">
    <source>
        <dbReference type="ARBA" id="ARBA00023242"/>
    </source>
</evidence>
<feature type="region of interest" description="Disordered" evidence="2">
    <location>
        <begin position="52"/>
        <end position="95"/>
    </location>
</feature>
<reference evidence="4 5" key="1">
    <citation type="submission" date="2017-02" db="EMBL/GenBank/DDBJ databases">
        <title>Genomes of Trichoderma spp. with biocontrol activity.</title>
        <authorList>
            <person name="Gardiner D."/>
            <person name="Kazan K."/>
            <person name="Vos C."/>
            <person name="Harvey P."/>
        </authorList>
    </citation>
    <scope>NUCLEOTIDE SEQUENCE [LARGE SCALE GENOMIC DNA]</scope>
    <source>
        <strain evidence="4 5">Tr1</strain>
    </source>
</reference>
<dbReference type="PANTHER" id="PTHR38111:SF9">
    <property type="entry name" value="ZN(2)-C6 FUNGAL-TYPE DOMAIN-CONTAINING PROTEIN"/>
    <property type="match status" value="1"/>
</dbReference>
<name>A0A2K0UJF6_TRIHA</name>
<evidence type="ECO:0000313" key="4">
    <source>
        <dbReference type="EMBL" id="PNP57920.1"/>
    </source>
</evidence>